<comment type="caution">
    <text evidence="2">The sequence shown here is derived from an EMBL/GenBank/DDBJ whole genome shotgun (WGS) entry which is preliminary data.</text>
</comment>
<keyword evidence="3" id="KW-1185">Reference proteome</keyword>
<gene>
    <name evidence="2" type="ORF">GO493_16600</name>
</gene>
<dbReference type="RefSeq" id="WP_157307329.1">
    <property type="nucleotide sequence ID" value="NZ_WRXN01000006.1"/>
</dbReference>
<organism evidence="2 3">
    <name type="scientific">Chitinophaga tropicalis</name>
    <dbReference type="NCBI Taxonomy" id="2683588"/>
    <lineage>
        <taxon>Bacteria</taxon>
        <taxon>Pseudomonadati</taxon>
        <taxon>Bacteroidota</taxon>
        <taxon>Chitinophagia</taxon>
        <taxon>Chitinophagales</taxon>
        <taxon>Chitinophagaceae</taxon>
        <taxon>Chitinophaga</taxon>
    </lineage>
</organism>
<dbReference type="InterPro" id="IPR019734">
    <property type="entry name" value="TPR_rpt"/>
</dbReference>
<keyword evidence="1" id="KW-0732">Signal</keyword>
<dbReference type="Pfam" id="PF13181">
    <property type="entry name" value="TPR_8"/>
    <property type="match status" value="1"/>
</dbReference>
<sequence>MKLLYITTGLLCLSFTVFSQIPLTTAPSGGNKKASVSERIGLTDITIHYDRPAVKGREGKIWGQLVPEGFTDPGFGSSKSAPWRAGANENTTIEFSGNVKVDGQPLPAGKYGLFVAYGPNESTVIFSRNSNSWGSYYYNDKEDVLRIKVKPVALDKNVERLKYEFMDQTENSAVIGLQWEKLMFPFKVEVDYINDQITSFRNELRSSRGFLWEGWEQAAQWSLQHDVNLDEALLWSDTATSTTFGGDKSFAAWSTKAQILNKLGRKDEAAAAMKKAMPYAGMQELHQYGRQLVQQKQNKEALDIFKKNAEKYPGQFTTLVGLARGYSANGDYKAALKYATQAETLAPDPQNKSSLQRMIGLLKEGKDVN</sequence>
<evidence type="ECO:0000256" key="1">
    <source>
        <dbReference type="SAM" id="SignalP"/>
    </source>
</evidence>
<dbReference type="SUPFAM" id="SSF48452">
    <property type="entry name" value="TPR-like"/>
    <property type="match status" value="1"/>
</dbReference>
<dbReference type="Proteomes" id="UP000461730">
    <property type="component" value="Unassembled WGS sequence"/>
</dbReference>
<dbReference type="Gene3D" id="1.25.40.10">
    <property type="entry name" value="Tetratricopeptide repeat domain"/>
    <property type="match status" value="1"/>
</dbReference>
<dbReference type="EMBL" id="WRXN01000006">
    <property type="protein sequence ID" value="MVT09893.1"/>
    <property type="molecule type" value="Genomic_DNA"/>
</dbReference>
<reference evidence="2 3" key="1">
    <citation type="submission" date="2019-12" db="EMBL/GenBank/DDBJ databases">
        <title>Chitinophaga sp. strain ysch24 (GDMCC 1.1355), whole genome shotgun sequence.</title>
        <authorList>
            <person name="Zhang X."/>
        </authorList>
    </citation>
    <scope>NUCLEOTIDE SEQUENCE [LARGE SCALE GENOMIC DNA]</scope>
    <source>
        <strain evidence="3">ysch24</strain>
    </source>
</reference>
<accession>A0A7K1U697</accession>
<evidence type="ECO:0000313" key="3">
    <source>
        <dbReference type="Proteomes" id="UP000461730"/>
    </source>
</evidence>
<protein>
    <submittedName>
        <fullName evidence="2">DUF2911 domain-containing protein</fullName>
    </submittedName>
</protein>
<name>A0A7K1U697_9BACT</name>
<dbReference type="InterPro" id="IPR011990">
    <property type="entry name" value="TPR-like_helical_dom_sf"/>
</dbReference>
<dbReference type="AlphaFoldDB" id="A0A7K1U697"/>
<proteinExistence type="predicted"/>
<dbReference type="InterPro" id="IPR021314">
    <property type="entry name" value="DUF2911"/>
</dbReference>
<dbReference type="SMART" id="SM00028">
    <property type="entry name" value="TPR"/>
    <property type="match status" value="2"/>
</dbReference>
<evidence type="ECO:0000313" key="2">
    <source>
        <dbReference type="EMBL" id="MVT09893.1"/>
    </source>
</evidence>
<feature type="chain" id="PRO_5029665868" evidence="1">
    <location>
        <begin position="20"/>
        <end position="369"/>
    </location>
</feature>
<feature type="signal peptide" evidence="1">
    <location>
        <begin position="1"/>
        <end position="19"/>
    </location>
</feature>
<dbReference type="Pfam" id="PF11138">
    <property type="entry name" value="DUF2911"/>
    <property type="match status" value="1"/>
</dbReference>